<dbReference type="Pfam" id="PF23562">
    <property type="entry name" value="AMP-binding_C_3"/>
    <property type="match status" value="1"/>
</dbReference>
<dbReference type="Proteomes" id="UP000694001">
    <property type="component" value="Chromosome"/>
</dbReference>
<keyword evidence="2" id="KW-0067">ATP-binding</keyword>
<dbReference type="InterPro" id="IPR000873">
    <property type="entry name" value="AMP-dep_synth/lig_dom"/>
</dbReference>
<keyword evidence="5" id="KW-1185">Reference proteome</keyword>
<dbReference type="PANTHER" id="PTHR43272">
    <property type="entry name" value="LONG-CHAIN-FATTY-ACID--COA LIGASE"/>
    <property type="match status" value="1"/>
</dbReference>
<feature type="domain" description="AMP-dependent synthetase/ligase" evidence="3">
    <location>
        <begin position="3"/>
        <end position="414"/>
    </location>
</feature>
<name>A0A975U4S4_9PROT</name>
<evidence type="ECO:0000313" key="4">
    <source>
        <dbReference type="EMBL" id="QXM26309.1"/>
    </source>
</evidence>
<keyword evidence="1" id="KW-0547">Nucleotide-binding</keyword>
<dbReference type="GO" id="GO:0005524">
    <property type="term" value="F:ATP binding"/>
    <property type="evidence" value="ECO:0007669"/>
    <property type="project" value="UniProtKB-KW"/>
</dbReference>
<protein>
    <submittedName>
        <fullName evidence="4">Long-chain fatty acid--CoA ligase</fullName>
    </submittedName>
</protein>
<dbReference type="GO" id="GO:0016020">
    <property type="term" value="C:membrane"/>
    <property type="evidence" value="ECO:0007669"/>
    <property type="project" value="TreeGrafter"/>
</dbReference>
<dbReference type="CDD" id="cd05907">
    <property type="entry name" value="VL_LC_FACS_like"/>
    <property type="match status" value="1"/>
</dbReference>
<reference evidence="4" key="1">
    <citation type="submission" date="2021-06" db="EMBL/GenBank/DDBJ databases">
        <title>Elioraea tepida, sp. nov., a moderately thermophilic aerobic anoxygenic phototrophic bacterium isolated from an alkaline siliceous hot spring mat community in Yellowstone National Park, WY, USA.</title>
        <authorList>
            <person name="Saini M.K."/>
            <person name="Yoshida S."/>
            <person name="Sebastian A."/>
            <person name="Hirose S."/>
            <person name="Hara E."/>
            <person name="Tamaki H."/>
            <person name="Soulier N.T."/>
            <person name="Albert I."/>
            <person name="Hanada S."/>
            <person name="Bryant D.A."/>
            <person name="Tank M."/>
        </authorList>
    </citation>
    <scope>NUCLEOTIDE SEQUENCE</scope>
    <source>
        <strain evidence="4">MS-P2</strain>
    </source>
</reference>
<dbReference type="GO" id="GO:0004467">
    <property type="term" value="F:long-chain fatty acid-CoA ligase activity"/>
    <property type="evidence" value="ECO:0007669"/>
    <property type="project" value="TreeGrafter"/>
</dbReference>
<dbReference type="PANTHER" id="PTHR43272:SF33">
    <property type="entry name" value="AMP-BINDING DOMAIN-CONTAINING PROTEIN-RELATED"/>
    <property type="match status" value="1"/>
</dbReference>
<dbReference type="KEGG" id="elio:KO353_11140"/>
<evidence type="ECO:0000259" key="3">
    <source>
        <dbReference type="Pfam" id="PF00501"/>
    </source>
</evidence>
<evidence type="ECO:0000313" key="5">
    <source>
        <dbReference type="Proteomes" id="UP000694001"/>
    </source>
</evidence>
<accession>A0A975U4S4</accession>
<dbReference type="Pfam" id="PF00501">
    <property type="entry name" value="AMP-binding"/>
    <property type="match status" value="1"/>
</dbReference>
<gene>
    <name evidence="4" type="ORF">KO353_11140</name>
</gene>
<evidence type="ECO:0000256" key="1">
    <source>
        <dbReference type="ARBA" id="ARBA00022741"/>
    </source>
</evidence>
<proteinExistence type="predicted"/>
<evidence type="ECO:0000256" key="2">
    <source>
        <dbReference type="ARBA" id="ARBA00022840"/>
    </source>
</evidence>
<sequence>MLFDRAAQWGERPALWAKQGGRWVPTSWMRLAREAAGLAATLRSRGVAPGDRVLLLAENRPEWPIADLAIMSIRAISVPAYTTYTPEDLAHVLADSGARAAIVSTRALAEKLAEAAARSATAGGGGLELVVAMEPVGAVGAARIVPWAEAVSPEPPAGLREEVHTIPPDQTACLIYTSGTGGAPKGVMLPHRAMLSNCAGAWELLKPLALEDEIYLSFLPLSHSYEHTCGQFFLLSIGTQIYYATGADRVAQEMLEVRPTVMTAVPRLFEVIRSRILAGLKREPKWKQDLFVAALALGARRVRGQSLGAGGWFADRVLEGLVRRKVRARFGGRLKGIMSGGARLDPDVGGFFLALGIPIMQGYGQTEAGPVISANPPDRIPIDTVGLPLPNVELRIAEDGEILVRGDLVMQGYWNNPEATAEAIRDGWLHTGDVGALDDDGYLRITDRKREIIKTTGGEMISPARVEGILARQPAIQQAVVAGDGRAHLVALLVPAEGADEAELARAVEDANRSLTVAERIRRWRAVPGFTIENGLLTTTQKVRRQKVLAAYRSLVEEMYA</sequence>
<dbReference type="EMBL" id="CP076448">
    <property type="protein sequence ID" value="QXM26309.1"/>
    <property type="molecule type" value="Genomic_DNA"/>
</dbReference>
<dbReference type="AlphaFoldDB" id="A0A975U4S4"/>
<keyword evidence="4" id="KW-0436">Ligase</keyword>
<organism evidence="4 5">
    <name type="scientific">Elioraea tepida</name>
    <dbReference type="NCBI Taxonomy" id="2843330"/>
    <lineage>
        <taxon>Bacteria</taxon>
        <taxon>Pseudomonadati</taxon>
        <taxon>Pseudomonadota</taxon>
        <taxon>Alphaproteobacteria</taxon>
        <taxon>Acetobacterales</taxon>
        <taxon>Elioraeaceae</taxon>
        <taxon>Elioraea</taxon>
    </lineage>
</organism>